<evidence type="ECO:0000259" key="4">
    <source>
        <dbReference type="Pfam" id="PF00330"/>
    </source>
</evidence>
<feature type="non-terminal residue" evidence="6">
    <location>
        <position position="143"/>
    </location>
</feature>
<dbReference type="Gene3D" id="3.30.499.10">
    <property type="entry name" value="Aconitase, domain 3"/>
    <property type="match status" value="1"/>
</dbReference>
<organism evidence="6 7">
    <name type="scientific">Bifidobacterium longum subsp. longum 1-6B</name>
    <dbReference type="NCBI Taxonomy" id="1161744"/>
    <lineage>
        <taxon>Bacteria</taxon>
        <taxon>Bacillati</taxon>
        <taxon>Actinomycetota</taxon>
        <taxon>Actinomycetes</taxon>
        <taxon>Bifidobacteriales</taxon>
        <taxon>Bifidobacteriaceae</taxon>
        <taxon>Bifidobacterium</taxon>
    </lineage>
</organism>
<accession>A0AA87LNZ6</accession>
<dbReference type="InterPro" id="IPR006249">
    <property type="entry name" value="Aconitase/IRP2"/>
</dbReference>
<keyword evidence="2" id="KW-0408">Iron</keyword>
<keyword evidence="1" id="KW-0479">Metal-binding</keyword>
<dbReference type="RefSeq" id="WP_007055246.1">
    <property type="nucleotide sequence ID" value="NZ_AJTF01000033.1"/>
</dbReference>
<dbReference type="GO" id="GO:0051536">
    <property type="term" value="F:iron-sulfur cluster binding"/>
    <property type="evidence" value="ECO:0007669"/>
    <property type="project" value="UniProtKB-KW"/>
</dbReference>
<evidence type="ECO:0000256" key="2">
    <source>
        <dbReference type="ARBA" id="ARBA00023004"/>
    </source>
</evidence>
<feature type="domain" description="Aconitase/3-isopropylmalate dehydratase large subunit alpha/beta/alpha" evidence="4">
    <location>
        <begin position="63"/>
        <end position="139"/>
    </location>
</feature>
<evidence type="ECO:0000313" key="6">
    <source>
        <dbReference type="EMBL" id="EIJ27708.1"/>
    </source>
</evidence>
<sequence>MSLRDDQLATLKAAGKDFDYYNIANLDGIDHLPYSLKVLVENLVRNIDGANITDEHVKTLLDWDPNAEPSHEIQFTPSRVIMQDFTGVPCIVDLATMRDAVKDLGGDPEVINPQVQSDMVIDHSVQIDKYGIADAVQQNMDIE</sequence>
<evidence type="ECO:0000256" key="1">
    <source>
        <dbReference type="ARBA" id="ARBA00022723"/>
    </source>
</evidence>
<keyword evidence="3" id="KW-0411">Iron-sulfur</keyword>
<reference evidence="6 7" key="1">
    <citation type="journal article" date="2013" name="Genome Announc.">
        <title>Draft Genome Sequences of Two Pairs of Human Intestinal Bifidobacterium longum subsp. longum Strains, 44B and 1-6B and 35B and 2-2B, Consecutively Isolated from Two Children after a 5-Year Time Period.</title>
        <authorList>
            <person name="Shkoporov A.N."/>
            <person name="Efimov B.A."/>
            <person name="Khokhlova E.V."/>
            <person name="Chaplin A.V."/>
            <person name="Kafarskaya L.I."/>
            <person name="Durkin A.S."/>
            <person name="McCorrison J."/>
            <person name="Torralba M."/>
            <person name="Gillis M."/>
            <person name="Sutton G."/>
            <person name="Weibel D.B."/>
            <person name="Nelson K.E."/>
            <person name="Smeianov V.V."/>
        </authorList>
    </citation>
    <scope>NUCLEOTIDE SEQUENCE [LARGE SCALE GENOMIC DNA]</scope>
    <source>
        <strain evidence="6 7">1-6B</strain>
    </source>
</reference>
<evidence type="ECO:0000313" key="7">
    <source>
        <dbReference type="Proteomes" id="UP000006410"/>
    </source>
</evidence>
<dbReference type="InterPro" id="IPR036008">
    <property type="entry name" value="Aconitase_4Fe-4S_dom"/>
</dbReference>
<dbReference type="Pfam" id="PF00330">
    <property type="entry name" value="Aconitase"/>
    <property type="match status" value="1"/>
</dbReference>
<dbReference type="EMBL" id="AJTF01000095">
    <property type="protein sequence ID" value="EIJ24935.1"/>
    <property type="molecule type" value="Genomic_DNA"/>
</dbReference>
<dbReference type="SUPFAM" id="SSF53732">
    <property type="entry name" value="Aconitase iron-sulfur domain"/>
    <property type="match status" value="1"/>
</dbReference>
<dbReference type="Proteomes" id="UP000006410">
    <property type="component" value="Unassembled WGS sequence"/>
</dbReference>
<dbReference type="InterPro" id="IPR001030">
    <property type="entry name" value="Acoase/IPM_deHydtase_lsu_aba"/>
</dbReference>
<evidence type="ECO:0000313" key="5">
    <source>
        <dbReference type="EMBL" id="EIJ24935.1"/>
    </source>
</evidence>
<name>A0AA87LNZ6_BIFLL</name>
<dbReference type="InterPro" id="IPR015931">
    <property type="entry name" value="Acnase/IPM_dHydase_lsu_aba_1/3"/>
</dbReference>
<dbReference type="GO" id="GO:0046872">
    <property type="term" value="F:metal ion binding"/>
    <property type="evidence" value="ECO:0007669"/>
    <property type="project" value="UniProtKB-KW"/>
</dbReference>
<comment type="caution">
    <text evidence="6">The sequence shown here is derived from an EMBL/GenBank/DDBJ whole genome shotgun (WGS) entry which is preliminary data.</text>
</comment>
<evidence type="ECO:0000256" key="3">
    <source>
        <dbReference type="ARBA" id="ARBA00023014"/>
    </source>
</evidence>
<dbReference type="EMBL" id="AJTF01000033">
    <property type="protein sequence ID" value="EIJ27708.1"/>
    <property type="molecule type" value="Genomic_DNA"/>
</dbReference>
<proteinExistence type="predicted"/>
<dbReference type="AlphaFoldDB" id="A0AA87LNZ6"/>
<dbReference type="PANTHER" id="PTHR11670">
    <property type="entry name" value="ACONITASE/IRON-RESPONSIVE ELEMENT FAMILY MEMBER"/>
    <property type="match status" value="1"/>
</dbReference>
<gene>
    <name evidence="6" type="ORF">HMPREF1313_2451</name>
    <name evidence="5" type="ORF">HMPREF1313_2453</name>
</gene>
<protein>
    <submittedName>
        <fullName evidence="6">Aconitate hydratase domain protein</fullName>
    </submittedName>
</protein>